<dbReference type="EMBL" id="AECZ01000002">
    <property type="protein sequence ID" value="EFL52894.1"/>
    <property type="molecule type" value="Genomic_DNA"/>
</dbReference>
<evidence type="ECO:0000313" key="7">
    <source>
        <dbReference type="EMBL" id="EFL52894.1"/>
    </source>
</evidence>
<dbReference type="PANTHER" id="PTHR36926">
    <property type="entry name" value="COLICIN V PRODUCTION PROTEIN"/>
    <property type="match status" value="1"/>
</dbReference>
<dbReference type="eggNOG" id="COG1286">
    <property type="taxonomic scope" value="Bacteria"/>
</dbReference>
<keyword evidence="2 6" id="KW-0812">Transmembrane</keyword>
<comment type="subcellular location">
    <subcellularLocation>
        <location evidence="1">Membrane</location>
        <topology evidence="1">Multi-pass membrane protein</topology>
    </subcellularLocation>
</comment>
<dbReference type="InterPro" id="IPR003825">
    <property type="entry name" value="Colicin-V_CvpA"/>
</dbReference>
<dbReference type="Pfam" id="PF02674">
    <property type="entry name" value="Colicin_V"/>
    <property type="match status" value="1"/>
</dbReference>
<comment type="caution">
    <text evidence="7">The sequence shown here is derived from an EMBL/GenBank/DDBJ whole genome shotgun (WGS) entry which is preliminary data.</text>
</comment>
<evidence type="ECO:0000256" key="1">
    <source>
        <dbReference type="ARBA" id="ARBA00004141"/>
    </source>
</evidence>
<feature type="transmembrane region" description="Helical" evidence="6">
    <location>
        <begin position="68"/>
        <end position="91"/>
    </location>
</feature>
<dbReference type="STRING" id="596151.DesfrDRAFT_0524"/>
<evidence type="ECO:0000256" key="4">
    <source>
        <dbReference type="ARBA" id="ARBA00023136"/>
    </source>
</evidence>
<keyword evidence="3 6" id="KW-1133">Transmembrane helix</keyword>
<evidence type="ECO:0000256" key="3">
    <source>
        <dbReference type="ARBA" id="ARBA00022989"/>
    </source>
</evidence>
<feature type="transmembrane region" description="Helical" evidence="6">
    <location>
        <begin position="103"/>
        <end position="126"/>
    </location>
</feature>
<dbReference type="PANTHER" id="PTHR36926:SF1">
    <property type="entry name" value="COLICIN V PRODUCTION PROTEIN"/>
    <property type="match status" value="1"/>
</dbReference>
<dbReference type="RefSeq" id="WP_005990813.1">
    <property type="nucleotide sequence ID" value="NZ_AECZ01000002.1"/>
</dbReference>
<feature type="transmembrane region" description="Helical" evidence="6">
    <location>
        <begin position="31"/>
        <end position="48"/>
    </location>
</feature>
<dbReference type="GO" id="GO:0009403">
    <property type="term" value="P:toxin biosynthetic process"/>
    <property type="evidence" value="ECO:0007669"/>
    <property type="project" value="InterPro"/>
</dbReference>
<dbReference type="Proteomes" id="UP000006250">
    <property type="component" value="Unassembled WGS sequence"/>
</dbReference>
<sequence length="259" mass="27953">MPTLNIADLLLAIIWLFFSIRGYMRGLVKEAGSLAAIVLGFYCAGAYHKELAPHLTGFISGNYAGTAAYIILFTATLLGVWFLALAVSGMVKVTTTQWADRLFGGAFGLAKGVVLTAVLLFLIHLATPHPDFLKGSILVPLLERVSVKLARYIPPDLNDKLRKLGKKEPAAAVVKKAAESDKAPTAKKQAEPEKKPAEKPKAPPEKKREEKPKPEKKAADTEKKTSRHKKADTPSREAAAKTPSHAKAAQHAAATEKKS</sequence>
<feature type="compositionally biased region" description="Low complexity" evidence="5">
    <location>
        <begin position="240"/>
        <end position="253"/>
    </location>
</feature>
<dbReference type="InterPro" id="IPR052719">
    <property type="entry name" value="CvpA-like"/>
</dbReference>
<dbReference type="GO" id="GO:0016020">
    <property type="term" value="C:membrane"/>
    <property type="evidence" value="ECO:0007669"/>
    <property type="project" value="UniProtKB-SubCell"/>
</dbReference>
<keyword evidence="4 6" id="KW-0472">Membrane</keyword>
<organism evidence="7 8">
    <name type="scientific">Solidesulfovibrio fructosivorans JJ]</name>
    <dbReference type="NCBI Taxonomy" id="596151"/>
    <lineage>
        <taxon>Bacteria</taxon>
        <taxon>Pseudomonadati</taxon>
        <taxon>Thermodesulfobacteriota</taxon>
        <taxon>Desulfovibrionia</taxon>
        <taxon>Desulfovibrionales</taxon>
        <taxon>Desulfovibrionaceae</taxon>
        <taxon>Solidesulfovibrio</taxon>
    </lineage>
</organism>
<evidence type="ECO:0000256" key="5">
    <source>
        <dbReference type="SAM" id="MobiDB-lite"/>
    </source>
</evidence>
<feature type="transmembrane region" description="Helical" evidence="6">
    <location>
        <begin position="6"/>
        <end position="24"/>
    </location>
</feature>
<evidence type="ECO:0000256" key="2">
    <source>
        <dbReference type="ARBA" id="ARBA00022692"/>
    </source>
</evidence>
<evidence type="ECO:0000313" key="8">
    <source>
        <dbReference type="Proteomes" id="UP000006250"/>
    </source>
</evidence>
<keyword evidence="8" id="KW-1185">Reference proteome</keyword>
<reference evidence="7 8" key="1">
    <citation type="submission" date="2010-08" db="EMBL/GenBank/DDBJ databases">
        <title>The draft genome of Desulfovibrio fructosovorans JJ.</title>
        <authorList>
            <consortium name="US DOE Joint Genome Institute (JGI-PGF)"/>
            <person name="Lucas S."/>
            <person name="Copeland A."/>
            <person name="Lapidus A."/>
            <person name="Cheng J.-F."/>
            <person name="Bruce D."/>
            <person name="Goodwin L."/>
            <person name="Pitluck S."/>
            <person name="Land M.L."/>
            <person name="Hauser L."/>
            <person name="Chang Y.-J."/>
            <person name="Jeffries C."/>
            <person name="Wall J.D."/>
            <person name="Stahl D.A."/>
            <person name="Arkin A.P."/>
            <person name="Dehal P."/>
            <person name="Stolyar S.M."/>
            <person name="Hazen T.C."/>
            <person name="Woyke T.J."/>
        </authorList>
    </citation>
    <scope>NUCLEOTIDE SEQUENCE [LARGE SCALE GENOMIC DNA]</scope>
    <source>
        <strain evidence="7 8">JJ</strain>
    </source>
</reference>
<proteinExistence type="predicted"/>
<accession>E1JSC5</accession>
<feature type="region of interest" description="Disordered" evidence="5">
    <location>
        <begin position="172"/>
        <end position="259"/>
    </location>
</feature>
<name>E1JSC5_SOLFR</name>
<feature type="compositionally biased region" description="Basic and acidic residues" evidence="5">
    <location>
        <begin position="176"/>
        <end position="224"/>
    </location>
</feature>
<gene>
    <name evidence="7" type="ORF">DesfrDRAFT_0524</name>
</gene>
<dbReference type="AlphaFoldDB" id="E1JSC5"/>
<evidence type="ECO:0000256" key="6">
    <source>
        <dbReference type="SAM" id="Phobius"/>
    </source>
</evidence>
<protein>
    <submittedName>
        <fullName evidence="7">Colicin V production protein</fullName>
    </submittedName>
</protein>
<dbReference type="OrthoDB" id="5419037at2"/>